<proteinExistence type="predicted"/>
<dbReference type="Proteomes" id="UP001642406">
    <property type="component" value="Unassembled WGS sequence"/>
</dbReference>
<dbReference type="Pfam" id="PF03992">
    <property type="entry name" value="ABM"/>
    <property type="match status" value="2"/>
</dbReference>
<dbReference type="InterPro" id="IPR007138">
    <property type="entry name" value="ABM_dom"/>
</dbReference>
<evidence type="ECO:0000313" key="3">
    <source>
        <dbReference type="Proteomes" id="UP001642406"/>
    </source>
</evidence>
<dbReference type="InterPro" id="IPR011008">
    <property type="entry name" value="Dimeric_a/b-barrel"/>
</dbReference>
<organism evidence="2 3">
    <name type="scientific">Sporothrix bragantina</name>
    <dbReference type="NCBI Taxonomy" id="671064"/>
    <lineage>
        <taxon>Eukaryota</taxon>
        <taxon>Fungi</taxon>
        <taxon>Dikarya</taxon>
        <taxon>Ascomycota</taxon>
        <taxon>Pezizomycotina</taxon>
        <taxon>Sordariomycetes</taxon>
        <taxon>Sordariomycetidae</taxon>
        <taxon>Ophiostomatales</taxon>
        <taxon>Ophiostomataceae</taxon>
        <taxon>Sporothrix</taxon>
    </lineage>
</organism>
<protein>
    <recommendedName>
        <fullName evidence="1">ABM domain-containing protein</fullName>
    </recommendedName>
</protein>
<dbReference type="SUPFAM" id="SSF54909">
    <property type="entry name" value="Dimeric alpha+beta barrel"/>
    <property type="match status" value="2"/>
</dbReference>
<evidence type="ECO:0000259" key="1">
    <source>
        <dbReference type="PROSITE" id="PS51725"/>
    </source>
</evidence>
<comment type="caution">
    <text evidence="2">The sequence shown here is derived from an EMBL/GenBank/DDBJ whole genome shotgun (WGS) entry which is preliminary data.</text>
</comment>
<name>A0ABP0BIW9_9PEZI</name>
<dbReference type="PANTHER" id="PTHR40624">
    <property type="entry name" value="BIOSYNTHESIS MONOOXYGENASE, PUTATIVE (AFU_ORTHOLOGUE AFUA_1G12025)-RELATED"/>
    <property type="match status" value="1"/>
</dbReference>
<feature type="domain" description="ABM" evidence="1">
    <location>
        <begin position="3"/>
        <end position="97"/>
    </location>
</feature>
<evidence type="ECO:0000313" key="2">
    <source>
        <dbReference type="EMBL" id="CAK7219503.1"/>
    </source>
</evidence>
<reference evidence="2 3" key="1">
    <citation type="submission" date="2024-01" db="EMBL/GenBank/DDBJ databases">
        <authorList>
            <person name="Allen C."/>
            <person name="Tagirdzhanova G."/>
        </authorList>
    </citation>
    <scope>NUCLEOTIDE SEQUENCE [LARGE SCALE GENOMIC DNA]</scope>
</reference>
<keyword evidence="3" id="KW-1185">Reference proteome</keyword>
<gene>
    <name evidence="2" type="ORF">SBRCBS47491_003873</name>
</gene>
<accession>A0ABP0BIW9</accession>
<dbReference type="Gene3D" id="3.30.70.100">
    <property type="match status" value="1"/>
</dbReference>
<dbReference type="PROSITE" id="PS51725">
    <property type="entry name" value="ABM"/>
    <property type="match status" value="1"/>
</dbReference>
<dbReference type="PANTHER" id="PTHR40624:SF1">
    <property type="entry name" value="BIOSYNTHESIS MONOOXYGENASE, PUTATIVE (AFU_ORTHOLOGUE AFUA_1G12025)-RELATED"/>
    <property type="match status" value="1"/>
</dbReference>
<sequence length="221" mass="24708">MTKFVFAVLPTVGGKAREEYVAKLGATSRFSKANEPGVLSYVVCLPRDETDEKTLFMIEVYADQAAFDAHMKTDIVQDMIKWMGANPVLEGAPAVHILDIAEPLGYFTRNNAIVSANDPYIVVGEVSYKSAELAEKSFKHWAKVLQTTKDNEEGSLVYALSRGDADPSKIFSLEAYTTKEYLWDVHAKSQAVQDNVKETSDWRSGLKHNIMKQVDGFFVRE</sequence>
<dbReference type="EMBL" id="CAWUHC010000027">
    <property type="protein sequence ID" value="CAK7219503.1"/>
    <property type="molecule type" value="Genomic_DNA"/>
</dbReference>